<name>A0ABQ6NEY9_9STRA</name>
<reference evidence="1 2" key="1">
    <citation type="journal article" date="2023" name="Commun. Biol.">
        <title>Genome analysis of Parmales, the sister group of diatoms, reveals the evolutionary specialization of diatoms from phago-mixotrophs to photoautotrophs.</title>
        <authorList>
            <person name="Ban H."/>
            <person name="Sato S."/>
            <person name="Yoshikawa S."/>
            <person name="Yamada K."/>
            <person name="Nakamura Y."/>
            <person name="Ichinomiya M."/>
            <person name="Sato N."/>
            <person name="Blanc-Mathieu R."/>
            <person name="Endo H."/>
            <person name="Kuwata A."/>
            <person name="Ogata H."/>
        </authorList>
    </citation>
    <scope>NUCLEOTIDE SEQUENCE [LARGE SCALE GENOMIC DNA]</scope>
</reference>
<gene>
    <name evidence="1" type="ORF">TeGR_g1352</name>
</gene>
<sequence length="474" mass="50593">MGARALDKCHDGIVLERTDLLLSLANAHEEVWRSKLLAEKGSTAAAAWDGILQVDDMCFDLDDSFESMALMRLGGEHYFCEDSLLPLPPSPPSDSQTCPLSPPASTYTPQNQLADDNLHSISLPDILQYSQIPLQTALFVATEHTYPSTAKAACELHRTDPTIDITVAIDAEIADLSSLLECCSLAHVLLRSPLDLSSLPARHYSYADLGAGLLNLVPDPASFLTAVSSLLVPGGGIGMVVHSTTAVDSLQGTVASLKEQEGAHGDVLTPDLMAELYGLALKSSFGYSSDALLKQIGQLKNSFTTHTLAPLLGSVGLAAASLVGYGAGSYAATSPHIEAFASLPPPADQPGRNLNIVLGESSLIIPKATAILRAAERRLKRSSDPSRKLVFTLPAHGELAFPLSPSYMELLSMINENGLENSGNLHTLKDMYIRCNDEKNRKGHGMDALKMDEFMADAIQLVEILNEIGLVAVL</sequence>
<organism evidence="1 2">
    <name type="scientific">Tetraparma gracilis</name>
    <dbReference type="NCBI Taxonomy" id="2962635"/>
    <lineage>
        <taxon>Eukaryota</taxon>
        <taxon>Sar</taxon>
        <taxon>Stramenopiles</taxon>
        <taxon>Ochrophyta</taxon>
        <taxon>Bolidophyceae</taxon>
        <taxon>Parmales</taxon>
        <taxon>Triparmaceae</taxon>
        <taxon>Tetraparma</taxon>
    </lineage>
</organism>
<keyword evidence="2" id="KW-1185">Reference proteome</keyword>
<protein>
    <submittedName>
        <fullName evidence="1">Uncharacterized protein</fullName>
    </submittedName>
</protein>
<dbReference type="EMBL" id="BRYB01006464">
    <property type="protein sequence ID" value="GMI58280.1"/>
    <property type="molecule type" value="Genomic_DNA"/>
</dbReference>
<accession>A0ABQ6NEY9</accession>
<evidence type="ECO:0000313" key="2">
    <source>
        <dbReference type="Proteomes" id="UP001165060"/>
    </source>
</evidence>
<comment type="caution">
    <text evidence="1">The sequence shown here is derived from an EMBL/GenBank/DDBJ whole genome shotgun (WGS) entry which is preliminary data.</text>
</comment>
<proteinExistence type="predicted"/>
<dbReference type="Proteomes" id="UP001165060">
    <property type="component" value="Unassembled WGS sequence"/>
</dbReference>
<evidence type="ECO:0000313" key="1">
    <source>
        <dbReference type="EMBL" id="GMI58280.1"/>
    </source>
</evidence>